<evidence type="ECO:0000313" key="3">
    <source>
        <dbReference type="Proteomes" id="UP000198788"/>
    </source>
</evidence>
<reference evidence="3" key="1">
    <citation type="submission" date="2016-10" db="EMBL/GenBank/DDBJ databases">
        <authorList>
            <person name="Varghese N."/>
            <person name="Submissions S."/>
        </authorList>
    </citation>
    <scope>NUCLEOTIDE SEQUENCE [LARGE SCALE GENOMIC DNA]</scope>
    <source>
        <strain evidence="3">CGMCC 1.10683</strain>
    </source>
</reference>
<name>A0A1I6SAL9_9CAUL</name>
<evidence type="ECO:0000313" key="2">
    <source>
        <dbReference type="EMBL" id="SFS73963.1"/>
    </source>
</evidence>
<gene>
    <name evidence="2" type="ORF">SAMN05192570_2329</name>
</gene>
<sequence length="235" mass="25229">MKLLVFAAIALLATPAMAQDASVEEIVVTGSRMIEWDPDDIPAVQLFRRADNLIAEVRVVNDTREPAGRRDELTRTLRAMARSAAGRADIDLSIETEGVLVPLTEEMVSTLTLGVDGMRSDTSVATLIVKTPVRADDTLDSASGRLEDFVEAVQPVGRSLADISGDWQLSIVDPPQYRPAILGLIAGDARQASAAFGAGYSVQVTGIENRVTWRQSGPLDLGLFIPYTLTVVPTP</sequence>
<dbReference type="RefSeq" id="WP_092310669.1">
    <property type="nucleotide sequence ID" value="NZ_FOZV01000004.1"/>
</dbReference>
<feature type="chain" id="PRO_5011442400" description="TonB-dependent receptor" evidence="1">
    <location>
        <begin position="19"/>
        <end position="235"/>
    </location>
</feature>
<dbReference type="EMBL" id="FOZV01000004">
    <property type="protein sequence ID" value="SFS73963.1"/>
    <property type="molecule type" value="Genomic_DNA"/>
</dbReference>
<feature type="signal peptide" evidence="1">
    <location>
        <begin position="1"/>
        <end position="18"/>
    </location>
</feature>
<proteinExistence type="predicted"/>
<accession>A0A1I6SAL9</accession>
<keyword evidence="3" id="KW-1185">Reference proteome</keyword>
<protein>
    <recommendedName>
        <fullName evidence="4">TonB-dependent receptor</fullName>
    </recommendedName>
</protein>
<evidence type="ECO:0008006" key="4">
    <source>
        <dbReference type="Google" id="ProtNLM"/>
    </source>
</evidence>
<dbReference type="OrthoDB" id="7618846at2"/>
<dbReference type="STRING" id="871741.SAMN05192570_2329"/>
<evidence type="ECO:0000256" key="1">
    <source>
        <dbReference type="SAM" id="SignalP"/>
    </source>
</evidence>
<dbReference type="Proteomes" id="UP000198788">
    <property type="component" value="Unassembled WGS sequence"/>
</dbReference>
<dbReference type="AlphaFoldDB" id="A0A1I6SAL9"/>
<keyword evidence="1" id="KW-0732">Signal</keyword>
<organism evidence="2 3">
    <name type="scientific">Brevundimonas viscosa</name>
    <dbReference type="NCBI Taxonomy" id="871741"/>
    <lineage>
        <taxon>Bacteria</taxon>
        <taxon>Pseudomonadati</taxon>
        <taxon>Pseudomonadota</taxon>
        <taxon>Alphaproteobacteria</taxon>
        <taxon>Caulobacterales</taxon>
        <taxon>Caulobacteraceae</taxon>
        <taxon>Brevundimonas</taxon>
    </lineage>
</organism>